<accession>A0ACB9YMX6</accession>
<comment type="caution">
    <text evidence="1">The sequence shown here is derived from an EMBL/GenBank/DDBJ whole genome shotgun (WGS) entry which is preliminary data.</text>
</comment>
<keyword evidence="2" id="KW-1185">Reference proteome</keyword>
<evidence type="ECO:0000313" key="2">
    <source>
        <dbReference type="Proteomes" id="UP001497700"/>
    </source>
</evidence>
<dbReference type="EMBL" id="MU393573">
    <property type="protein sequence ID" value="KAI4860770.1"/>
    <property type="molecule type" value="Genomic_DNA"/>
</dbReference>
<gene>
    <name evidence="1" type="ORF">F4820DRAFT_452576</name>
</gene>
<name>A0ACB9YMX6_9PEZI</name>
<dbReference type="Proteomes" id="UP001497700">
    <property type="component" value="Unassembled WGS sequence"/>
</dbReference>
<reference evidence="1 2" key="1">
    <citation type="journal article" date="2022" name="New Phytol.">
        <title>Ecological generalism drives hyperdiversity of secondary metabolite gene clusters in xylarialean endophytes.</title>
        <authorList>
            <person name="Franco M.E.E."/>
            <person name="Wisecaver J.H."/>
            <person name="Arnold A.E."/>
            <person name="Ju Y.M."/>
            <person name="Slot J.C."/>
            <person name="Ahrendt S."/>
            <person name="Moore L.P."/>
            <person name="Eastman K.E."/>
            <person name="Scott K."/>
            <person name="Konkel Z."/>
            <person name="Mondo S.J."/>
            <person name="Kuo A."/>
            <person name="Hayes R.D."/>
            <person name="Haridas S."/>
            <person name="Andreopoulos B."/>
            <person name="Riley R."/>
            <person name="LaButti K."/>
            <person name="Pangilinan J."/>
            <person name="Lipzen A."/>
            <person name="Amirebrahimi M."/>
            <person name="Yan J."/>
            <person name="Adam C."/>
            <person name="Keymanesh K."/>
            <person name="Ng V."/>
            <person name="Louie K."/>
            <person name="Northen T."/>
            <person name="Drula E."/>
            <person name="Henrissat B."/>
            <person name="Hsieh H.M."/>
            <person name="Youens-Clark K."/>
            <person name="Lutzoni F."/>
            <person name="Miadlikowska J."/>
            <person name="Eastwood D.C."/>
            <person name="Hamelin R.C."/>
            <person name="Grigoriev I.V."/>
            <person name="U'Ren J.M."/>
        </authorList>
    </citation>
    <scope>NUCLEOTIDE SEQUENCE [LARGE SCALE GENOMIC DNA]</scope>
    <source>
        <strain evidence="1 2">CBS 119005</strain>
    </source>
</reference>
<organism evidence="1 2">
    <name type="scientific">Hypoxylon rubiginosum</name>
    <dbReference type="NCBI Taxonomy" id="110542"/>
    <lineage>
        <taxon>Eukaryota</taxon>
        <taxon>Fungi</taxon>
        <taxon>Dikarya</taxon>
        <taxon>Ascomycota</taxon>
        <taxon>Pezizomycotina</taxon>
        <taxon>Sordariomycetes</taxon>
        <taxon>Xylariomycetidae</taxon>
        <taxon>Xylariales</taxon>
        <taxon>Hypoxylaceae</taxon>
        <taxon>Hypoxylon</taxon>
    </lineage>
</organism>
<proteinExistence type="predicted"/>
<protein>
    <submittedName>
        <fullName evidence="1">Thioredoxin-like protein</fullName>
    </submittedName>
</protein>
<evidence type="ECO:0000313" key="1">
    <source>
        <dbReference type="EMBL" id="KAI4860770.1"/>
    </source>
</evidence>
<sequence length="253" mass="27639">MGGRIDVYIDLASLYSYIALVQLLKTQDLLRQHSVEVEIHPVLLGAINAASGNKPPWTLPAKAAYGTHDSRRSLSSVGLGADVSPPGDLMEAGKTQLPLRALHFVKARYPADTYLATWRHLLRAFWTLHEPPNTPAALAKALADVPATTPGGGEEEEGKRLFTADDVDRIVRAAAEPAYKDALRRATEEAQQRGAFGAPWLWVTNAATGRSEPFFGSDRWHHVYEFLGLPYQDVALLPPPGSEKEKGVRASKL</sequence>